<reference evidence="9" key="1">
    <citation type="submission" date="2022-08" db="EMBL/GenBank/DDBJ databases">
        <authorList>
            <person name="Gutierrez-Valencia J."/>
        </authorList>
    </citation>
    <scope>NUCLEOTIDE SEQUENCE</scope>
</reference>
<comment type="similarity">
    <text evidence="1 7">Belongs to the glycosyltransferase 37 family.</text>
</comment>
<keyword evidence="3 7" id="KW-0808">Transferase</keyword>
<keyword evidence="8" id="KW-0732">Signal</keyword>
<organism evidence="9 10">
    <name type="scientific">Linum tenue</name>
    <dbReference type="NCBI Taxonomy" id="586396"/>
    <lineage>
        <taxon>Eukaryota</taxon>
        <taxon>Viridiplantae</taxon>
        <taxon>Streptophyta</taxon>
        <taxon>Embryophyta</taxon>
        <taxon>Tracheophyta</taxon>
        <taxon>Spermatophyta</taxon>
        <taxon>Magnoliopsida</taxon>
        <taxon>eudicotyledons</taxon>
        <taxon>Gunneridae</taxon>
        <taxon>Pentapetalae</taxon>
        <taxon>rosids</taxon>
        <taxon>fabids</taxon>
        <taxon>Malpighiales</taxon>
        <taxon>Linaceae</taxon>
        <taxon>Linum</taxon>
    </lineage>
</organism>
<keyword evidence="10" id="KW-1185">Reference proteome</keyword>
<evidence type="ECO:0000256" key="5">
    <source>
        <dbReference type="ARBA" id="ARBA00023180"/>
    </source>
</evidence>
<feature type="chain" id="PRO_5043987240" description="Fucosyltransferase" evidence="8">
    <location>
        <begin position="20"/>
        <end position="388"/>
    </location>
</feature>
<evidence type="ECO:0000256" key="2">
    <source>
        <dbReference type="ARBA" id="ARBA00022676"/>
    </source>
</evidence>
<keyword evidence="6 7" id="KW-0961">Cell wall biogenesis/degradation</keyword>
<dbReference type="Pfam" id="PF03254">
    <property type="entry name" value="XG_FTase"/>
    <property type="match status" value="1"/>
</dbReference>
<evidence type="ECO:0000256" key="6">
    <source>
        <dbReference type="ARBA" id="ARBA00023316"/>
    </source>
</evidence>
<evidence type="ECO:0000313" key="10">
    <source>
        <dbReference type="Proteomes" id="UP001154282"/>
    </source>
</evidence>
<comment type="subcellular location">
    <subcellularLocation>
        <location evidence="7">Golgi apparatus</location>
        <location evidence="7">Golgi stack membrane</location>
        <topology evidence="7">Single-pass type II membrane protein</topology>
    </subcellularLocation>
</comment>
<dbReference type="EMBL" id="CAMGYJ010000005">
    <property type="protein sequence ID" value="CAI0421299.1"/>
    <property type="molecule type" value="Genomic_DNA"/>
</dbReference>
<comment type="caution">
    <text evidence="9">The sequence shown here is derived from an EMBL/GenBank/DDBJ whole genome shotgun (WGS) entry which is preliminary data.</text>
</comment>
<dbReference type="GO" id="GO:0032580">
    <property type="term" value="C:Golgi cisterna membrane"/>
    <property type="evidence" value="ECO:0007669"/>
    <property type="project" value="UniProtKB-SubCell"/>
</dbReference>
<name>A0AAV0KG16_9ROSI</name>
<keyword evidence="5" id="KW-0325">Glycoprotein</keyword>
<dbReference type="InterPro" id="IPR004938">
    <property type="entry name" value="XG_FTase"/>
</dbReference>
<dbReference type="GO" id="GO:0008107">
    <property type="term" value="F:galactoside 2-alpha-L-fucosyltransferase activity"/>
    <property type="evidence" value="ECO:0007669"/>
    <property type="project" value="InterPro"/>
</dbReference>
<comment type="function">
    <text evidence="7">May be involved in cell wall biosynthesis.</text>
</comment>
<accession>A0AAV0KG16</accession>
<evidence type="ECO:0000256" key="1">
    <source>
        <dbReference type="ARBA" id="ARBA00010481"/>
    </source>
</evidence>
<evidence type="ECO:0000256" key="7">
    <source>
        <dbReference type="RuleBase" id="RU367004"/>
    </source>
</evidence>
<evidence type="ECO:0000256" key="3">
    <source>
        <dbReference type="ARBA" id="ARBA00022679"/>
    </source>
</evidence>
<evidence type="ECO:0000256" key="8">
    <source>
        <dbReference type="SAM" id="SignalP"/>
    </source>
</evidence>
<dbReference type="EC" id="2.4.1.-" evidence="7"/>
<feature type="signal peptide" evidence="8">
    <location>
        <begin position="1"/>
        <end position="19"/>
    </location>
</feature>
<keyword evidence="4 7" id="KW-0333">Golgi apparatus</keyword>
<dbReference type="GO" id="GO:0071555">
    <property type="term" value="P:cell wall organization"/>
    <property type="evidence" value="ECO:0007669"/>
    <property type="project" value="UniProtKB-UniRule"/>
</dbReference>
<dbReference type="PANTHER" id="PTHR31889">
    <property type="entry name" value="FUCOSYLTRANSFERASE 2-RELATED"/>
    <property type="match status" value="1"/>
</dbReference>
<protein>
    <recommendedName>
        <fullName evidence="7">Fucosyltransferase</fullName>
        <ecNumber evidence="7">2.4.1.-</ecNumber>
    </recommendedName>
</protein>
<dbReference type="PANTHER" id="PTHR31889:SF66">
    <property type="entry name" value="FUCOSYLTRANSFERASE"/>
    <property type="match status" value="1"/>
</dbReference>
<dbReference type="Gene3D" id="3.40.50.11350">
    <property type="match status" value="1"/>
</dbReference>
<sequence>MLGLSSVFLYALLTNRVVLVDFGPDMADLFCEPFPNSTWSLPDDFPFRNEFYDSRFRQAHSFGNFLMRNRNVAQLALPPSILHLYLSFDYNNHDKLFYKDENQQFLRGVPWLTLRTDEYFIPYLFLMPCFRPDLGKMFPDRETVFHHLGRYLFSPSNQAWGLITRFYDAYLARAEERIGLQIRVFNTTSTPIPLVMNHIWKCTQKENLLPKLQASTTSSSSTSAMDKTTKVVLIGSLYREFYEEMKYMYWTRGGVDGGEVVGLHQASHEGNQRYQSNSHNMKAWADMYLLSLCDVLVTSPWSTFGYIAQGIGGLKPWMLNIPNPKNGVEKPLEPACSRAVSLEPCFHCPPSYDMKAKVVVDPEVGLGPPVVHCEDVSWGLKLVNDRKF</sequence>
<keyword evidence="2 7" id="KW-0328">Glycosyltransferase</keyword>
<dbReference type="GO" id="GO:0042546">
    <property type="term" value="P:cell wall biogenesis"/>
    <property type="evidence" value="ECO:0007669"/>
    <property type="project" value="InterPro"/>
</dbReference>
<dbReference type="Proteomes" id="UP001154282">
    <property type="component" value="Unassembled WGS sequence"/>
</dbReference>
<dbReference type="GO" id="GO:0009969">
    <property type="term" value="P:xyloglucan biosynthetic process"/>
    <property type="evidence" value="ECO:0007669"/>
    <property type="project" value="TreeGrafter"/>
</dbReference>
<proteinExistence type="inferred from homology"/>
<evidence type="ECO:0000256" key="4">
    <source>
        <dbReference type="ARBA" id="ARBA00023034"/>
    </source>
</evidence>
<gene>
    <name evidence="9" type="ORF">LITE_LOCUS18686</name>
</gene>
<evidence type="ECO:0000313" key="9">
    <source>
        <dbReference type="EMBL" id="CAI0421299.1"/>
    </source>
</evidence>
<dbReference type="AlphaFoldDB" id="A0AAV0KG16"/>